<evidence type="ECO:0000313" key="4">
    <source>
        <dbReference type="Proteomes" id="UP000812844"/>
    </source>
</evidence>
<feature type="transmembrane region" description="Helical" evidence="1">
    <location>
        <begin position="142"/>
        <end position="161"/>
    </location>
</feature>
<accession>A0ABS6WCS4</accession>
<keyword evidence="3" id="KW-0547">Nucleotide-binding</keyword>
<evidence type="ECO:0000313" key="3">
    <source>
        <dbReference type="EMBL" id="MBW3083521.1"/>
    </source>
</evidence>
<proteinExistence type="predicted"/>
<sequence length="592" mass="64864">MRERIGIVVRKTLSTLQALPYAWKASPAWLLALTGVLVAQGLVGPATSVLAGRTVGAISSSGGDTVALTACWAVVLALDCGSYPLMYLFSSQLNERMTLYMHRVIMDKGLELKRMDLLEDSRLYDRLSAILKEAGARPVNYIVLYTYILRGAVSLLSYAVILWRVSWWIPLLVIASGVPVTKSLERMRQASWIAQRENQGDLRFVEYLTSLPLDRASAADVKLYRAGGLLRDAFDEHAARYSATLKGMRVASLRRVLPGLLLGIAGYTLALFGILRLPADVAVTVSGGAVLVQSFVSMRATVDGIVQNLSFLGEKAYFFRDVNEFMALRENWPDAEPAHDAEPEGEGPMGIELRHVWFRYPGEDDYALKDVSLRVEPGRTLVVCGRNGAGKSTLLGIISGLFLPERGEVLIDGRPLTADGIDAVRERMAVMLQHPGIYGFPVEQNISMRTPGESDRRRAERSLAFAFGDDPRPDAGRRLLKEYGGTELSGGQNQRIALARLAYRDAPCILLDEPTAAIDPLREAELFDSIAAMCAGRTAVLVTHRLPLAATGDRIVVMQDGRIAESGTLDELRDRDGGIFAAMVAEQERITL</sequence>
<feature type="transmembrane region" description="Helical" evidence="1">
    <location>
        <begin position="256"/>
        <end position="275"/>
    </location>
</feature>
<organism evidence="3 4">
    <name type="scientific">Bifidobacterium phasiani</name>
    <dbReference type="NCBI Taxonomy" id="2834431"/>
    <lineage>
        <taxon>Bacteria</taxon>
        <taxon>Bacillati</taxon>
        <taxon>Actinomycetota</taxon>
        <taxon>Actinomycetes</taxon>
        <taxon>Bifidobacteriales</taxon>
        <taxon>Bifidobacteriaceae</taxon>
        <taxon>Bifidobacterium</taxon>
    </lineage>
</organism>
<feature type="domain" description="ABC transporter" evidence="2">
    <location>
        <begin position="351"/>
        <end position="585"/>
    </location>
</feature>
<dbReference type="InterPro" id="IPR039421">
    <property type="entry name" value="Type_1_exporter"/>
</dbReference>
<keyword evidence="1" id="KW-0812">Transmembrane</keyword>
<evidence type="ECO:0000259" key="2">
    <source>
        <dbReference type="PROSITE" id="PS50893"/>
    </source>
</evidence>
<dbReference type="PANTHER" id="PTHR24221:SF503">
    <property type="entry name" value="MITOCHONDRIAL POTASSIUM CHANNEL ATP-BINDING SUBUNIT"/>
    <property type="match status" value="1"/>
</dbReference>
<dbReference type="InterPro" id="IPR003593">
    <property type="entry name" value="AAA+_ATPase"/>
</dbReference>
<dbReference type="EMBL" id="JAHBBD010000025">
    <property type="protein sequence ID" value="MBW3083521.1"/>
    <property type="molecule type" value="Genomic_DNA"/>
</dbReference>
<protein>
    <submittedName>
        <fullName evidence="3">ABC transporter ATP-binding protein</fullName>
    </submittedName>
</protein>
<dbReference type="CDD" id="cd03228">
    <property type="entry name" value="ABCC_MRP_Like"/>
    <property type="match status" value="1"/>
</dbReference>
<dbReference type="Pfam" id="PF00005">
    <property type="entry name" value="ABC_tran"/>
    <property type="match status" value="1"/>
</dbReference>
<dbReference type="RefSeq" id="WP_219082787.1">
    <property type="nucleotide sequence ID" value="NZ_JAHBBD010000025.1"/>
</dbReference>
<keyword evidence="1" id="KW-1133">Transmembrane helix</keyword>
<feature type="transmembrane region" description="Helical" evidence="1">
    <location>
        <begin position="67"/>
        <end position="89"/>
    </location>
</feature>
<dbReference type="GO" id="GO:0005524">
    <property type="term" value="F:ATP binding"/>
    <property type="evidence" value="ECO:0007669"/>
    <property type="project" value="UniProtKB-KW"/>
</dbReference>
<name>A0ABS6WCS4_9BIFI</name>
<reference evidence="3 4" key="1">
    <citation type="submission" date="2021-05" db="EMBL/GenBank/DDBJ databases">
        <title>Phylogenetic classification of ten novel species belonging to the genus Bifidobacterium comprising B. colchicus sp. nov., B. abeli sp. nov., B. bicoloris sp. nov., B. guerezis sp. nov., B. rosaliae sp. nov., B. santillanensis sp. nov., B. argentati sp. nov., B. amazzoni sp. nov., B. pluviali sp. nov., and B. pinnaculum sp. nov.</title>
        <authorList>
            <person name="Lugli G.A."/>
            <person name="Ruiz Garcia L."/>
            <person name="Margolles A."/>
            <person name="Ventura M."/>
        </authorList>
    </citation>
    <scope>NUCLEOTIDE SEQUENCE [LARGE SCALE GENOMIC DNA]</scope>
    <source>
        <strain evidence="3 4">6T3</strain>
    </source>
</reference>
<evidence type="ECO:0000256" key="1">
    <source>
        <dbReference type="SAM" id="Phobius"/>
    </source>
</evidence>
<dbReference type="InterPro" id="IPR003439">
    <property type="entry name" value="ABC_transporter-like_ATP-bd"/>
</dbReference>
<dbReference type="SMART" id="SM00382">
    <property type="entry name" value="AAA"/>
    <property type="match status" value="1"/>
</dbReference>
<keyword evidence="3" id="KW-0067">ATP-binding</keyword>
<dbReference type="PROSITE" id="PS50893">
    <property type="entry name" value="ABC_TRANSPORTER_2"/>
    <property type="match status" value="1"/>
</dbReference>
<dbReference type="PANTHER" id="PTHR24221">
    <property type="entry name" value="ATP-BINDING CASSETTE SUB-FAMILY B"/>
    <property type="match status" value="1"/>
</dbReference>
<dbReference type="Proteomes" id="UP000812844">
    <property type="component" value="Unassembled WGS sequence"/>
</dbReference>
<gene>
    <name evidence="3" type="ORF">KIH73_09185</name>
</gene>
<feature type="transmembrane region" description="Helical" evidence="1">
    <location>
        <begin position="167"/>
        <end position="184"/>
    </location>
</feature>
<keyword evidence="4" id="KW-1185">Reference proteome</keyword>
<comment type="caution">
    <text evidence="3">The sequence shown here is derived from an EMBL/GenBank/DDBJ whole genome shotgun (WGS) entry which is preliminary data.</text>
</comment>
<keyword evidence="1" id="KW-0472">Membrane</keyword>